<evidence type="ECO:0000256" key="7">
    <source>
        <dbReference type="SAM" id="MobiDB-lite"/>
    </source>
</evidence>
<feature type="compositionally biased region" description="Polar residues" evidence="7">
    <location>
        <begin position="253"/>
        <end position="270"/>
    </location>
</feature>
<keyword evidence="2" id="KW-1003">Cell membrane</keyword>
<evidence type="ECO:0000313" key="11">
    <source>
        <dbReference type="EMBL" id="SKC41412.1"/>
    </source>
</evidence>
<keyword evidence="5 8" id="KW-0472">Membrane</keyword>
<evidence type="ECO:0000256" key="5">
    <source>
        <dbReference type="ARBA" id="ARBA00023136"/>
    </source>
</evidence>
<feature type="transmembrane region" description="Helical" evidence="8">
    <location>
        <begin position="36"/>
        <end position="53"/>
    </location>
</feature>
<feature type="transmembrane region" description="Helical" evidence="8">
    <location>
        <begin position="381"/>
        <end position="403"/>
    </location>
</feature>
<protein>
    <submittedName>
        <fullName evidence="11">Putative ABC transport system permease protein</fullName>
    </submittedName>
</protein>
<evidence type="ECO:0000256" key="1">
    <source>
        <dbReference type="ARBA" id="ARBA00004651"/>
    </source>
</evidence>
<dbReference type="PANTHER" id="PTHR30572">
    <property type="entry name" value="MEMBRANE COMPONENT OF TRANSPORTER-RELATED"/>
    <property type="match status" value="1"/>
</dbReference>
<comment type="similarity">
    <text evidence="6">Belongs to the ABC-4 integral membrane protein family.</text>
</comment>
<dbReference type="GO" id="GO:0022857">
    <property type="term" value="F:transmembrane transporter activity"/>
    <property type="evidence" value="ECO:0007669"/>
    <property type="project" value="TreeGrafter"/>
</dbReference>
<dbReference type="STRING" id="36842.SAMN02194393_00641"/>
<evidence type="ECO:0000313" key="12">
    <source>
        <dbReference type="Proteomes" id="UP000190285"/>
    </source>
</evidence>
<evidence type="ECO:0000256" key="3">
    <source>
        <dbReference type="ARBA" id="ARBA00022692"/>
    </source>
</evidence>
<keyword evidence="12" id="KW-1185">Reference proteome</keyword>
<evidence type="ECO:0000256" key="8">
    <source>
        <dbReference type="SAM" id="Phobius"/>
    </source>
</evidence>
<keyword evidence="4 8" id="KW-1133">Transmembrane helix</keyword>
<feature type="transmembrane region" description="Helical" evidence="8">
    <location>
        <begin position="415"/>
        <end position="437"/>
    </location>
</feature>
<organism evidence="11 12">
    <name type="scientific">Maledivibacter halophilus</name>
    <dbReference type="NCBI Taxonomy" id="36842"/>
    <lineage>
        <taxon>Bacteria</taxon>
        <taxon>Bacillati</taxon>
        <taxon>Bacillota</taxon>
        <taxon>Clostridia</taxon>
        <taxon>Peptostreptococcales</taxon>
        <taxon>Caminicellaceae</taxon>
        <taxon>Maledivibacter</taxon>
    </lineage>
</organism>
<dbReference type="OrthoDB" id="9770036at2"/>
<dbReference type="InterPro" id="IPR050250">
    <property type="entry name" value="Macrolide_Exporter_MacB"/>
</dbReference>
<feature type="domain" description="ABC3 transporter permease C-terminal" evidence="9">
    <location>
        <begin position="333"/>
        <end position="444"/>
    </location>
</feature>
<keyword evidence="3 8" id="KW-0812">Transmembrane</keyword>
<feature type="compositionally biased region" description="Pro residues" evidence="7">
    <location>
        <begin position="283"/>
        <end position="295"/>
    </location>
</feature>
<name>A0A1T5IQQ0_9FIRM</name>
<reference evidence="11 12" key="1">
    <citation type="submission" date="2017-02" db="EMBL/GenBank/DDBJ databases">
        <authorList>
            <person name="Peterson S.W."/>
        </authorList>
    </citation>
    <scope>NUCLEOTIDE SEQUENCE [LARGE SCALE GENOMIC DNA]</scope>
    <source>
        <strain evidence="11 12">M1</strain>
    </source>
</reference>
<comment type="subcellular location">
    <subcellularLocation>
        <location evidence="1">Cell membrane</location>
        <topology evidence="1">Multi-pass membrane protein</topology>
    </subcellularLocation>
</comment>
<sequence length="451" mass="47830">MQSKRKRGSFLVRWWFTTKMALHGILANPLRSALTILGVAIGVASVVSLMGIGEGARRAVVEQFESLGSNVVTITANDPSVEFDPDYGEELVERVQGLEAATPVVNTKANIKWRRTRGKIDVVGVGNEFPSIRDHELAMGHFFTKAHVDQRIPVAVLGYNVGTSLLGGRNPIGKSISLNGSTFRIIGVLNFKGEGKANDIDNKIVVPYSSALKIAEKRTVDAIWGKAASEEDADLVIVQLGRIFRRKLGLDQNAPSHSSSGQEQGPSGNSEMGPDSMESMEPSGPPMSSPEPAAPNPILQSSGDELISITSLNQLVQEADKANRVMTLLLGGIAAVSLLVGGLGIMNIMLVSVTERRTEIGVRRALGAKQTDLLLQFLLEALYVSVIGAISGIAAGIWGLSIFEGQGFQTAVSLNAIKIATVVALSSGLLFGVYPAISASSVPPVEALRSQ</sequence>
<evidence type="ECO:0000259" key="9">
    <source>
        <dbReference type="Pfam" id="PF02687"/>
    </source>
</evidence>
<evidence type="ECO:0000259" key="10">
    <source>
        <dbReference type="Pfam" id="PF12704"/>
    </source>
</evidence>
<dbReference type="RefSeq" id="WP_079489275.1">
    <property type="nucleotide sequence ID" value="NZ_FUZT01000001.1"/>
</dbReference>
<evidence type="ECO:0000256" key="2">
    <source>
        <dbReference type="ARBA" id="ARBA00022475"/>
    </source>
</evidence>
<feature type="region of interest" description="Disordered" evidence="7">
    <location>
        <begin position="251"/>
        <end position="300"/>
    </location>
</feature>
<gene>
    <name evidence="11" type="ORF">SAMN02194393_00641</name>
</gene>
<dbReference type="Pfam" id="PF02687">
    <property type="entry name" value="FtsX"/>
    <property type="match status" value="1"/>
</dbReference>
<dbReference type="EMBL" id="FUZT01000001">
    <property type="protein sequence ID" value="SKC41412.1"/>
    <property type="molecule type" value="Genomic_DNA"/>
</dbReference>
<feature type="domain" description="MacB-like periplasmic core" evidence="10">
    <location>
        <begin position="32"/>
        <end position="240"/>
    </location>
</feature>
<dbReference type="Pfam" id="PF12704">
    <property type="entry name" value="MacB_PCD"/>
    <property type="match status" value="1"/>
</dbReference>
<dbReference type="InterPro" id="IPR003838">
    <property type="entry name" value="ABC3_permease_C"/>
</dbReference>
<dbReference type="Proteomes" id="UP000190285">
    <property type="component" value="Unassembled WGS sequence"/>
</dbReference>
<accession>A0A1T5IQQ0</accession>
<proteinExistence type="inferred from homology"/>
<dbReference type="PANTHER" id="PTHR30572:SF4">
    <property type="entry name" value="ABC TRANSPORTER PERMEASE YTRF"/>
    <property type="match status" value="1"/>
</dbReference>
<evidence type="ECO:0000256" key="4">
    <source>
        <dbReference type="ARBA" id="ARBA00022989"/>
    </source>
</evidence>
<dbReference type="InterPro" id="IPR025857">
    <property type="entry name" value="MacB_PCD"/>
</dbReference>
<dbReference type="GO" id="GO:0005886">
    <property type="term" value="C:plasma membrane"/>
    <property type="evidence" value="ECO:0007669"/>
    <property type="project" value="UniProtKB-SubCell"/>
</dbReference>
<feature type="transmembrane region" description="Helical" evidence="8">
    <location>
        <begin position="328"/>
        <end position="350"/>
    </location>
</feature>
<dbReference type="AlphaFoldDB" id="A0A1T5IQQ0"/>
<evidence type="ECO:0000256" key="6">
    <source>
        <dbReference type="ARBA" id="ARBA00038076"/>
    </source>
</evidence>